<protein>
    <recommendedName>
        <fullName evidence="4">SLC26A/SulP transporter domain-containing protein</fullName>
    </recommendedName>
</protein>
<dbReference type="AlphaFoldDB" id="I1CCY9"/>
<proteinExistence type="predicted"/>
<evidence type="ECO:0000313" key="3">
    <source>
        <dbReference type="Proteomes" id="UP000009138"/>
    </source>
</evidence>
<feature type="signal peptide" evidence="1">
    <location>
        <begin position="1"/>
        <end position="17"/>
    </location>
</feature>
<dbReference type="OrthoDB" id="10278789at2759"/>
<dbReference type="EMBL" id="CH476739">
    <property type="protein sequence ID" value="EIE86319.1"/>
    <property type="molecule type" value="Genomic_DNA"/>
</dbReference>
<organism evidence="2 3">
    <name type="scientific">Rhizopus delemar (strain RA 99-880 / ATCC MYA-4621 / FGSC 9543 / NRRL 43880)</name>
    <name type="common">Mucormycosis agent</name>
    <name type="synonym">Rhizopus arrhizus var. delemar</name>
    <dbReference type="NCBI Taxonomy" id="246409"/>
    <lineage>
        <taxon>Eukaryota</taxon>
        <taxon>Fungi</taxon>
        <taxon>Fungi incertae sedis</taxon>
        <taxon>Mucoromycota</taxon>
        <taxon>Mucoromycotina</taxon>
        <taxon>Mucoromycetes</taxon>
        <taxon>Mucorales</taxon>
        <taxon>Mucorineae</taxon>
        <taxon>Rhizopodaceae</taxon>
        <taxon>Rhizopus</taxon>
    </lineage>
</organism>
<reference evidence="2 3" key="1">
    <citation type="journal article" date="2009" name="PLoS Genet.">
        <title>Genomic analysis of the basal lineage fungus Rhizopus oryzae reveals a whole-genome duplication.</title>
        <authorList>
            <person name="Ma L.-J."/>
            <person name="Ibrahim A.S."/>
            <person name="Skory C."/>
            <person name="Grabherr M.G."/>
            <person name="Burger G."/>
            <person name="Butler M."/>
            <person name="Elias M."/>
            <person name="Idnurm A."/>
            <person name="Lang B.F."/>
            <person name="Sone T."/>
            <person name="Abe A."/>
            <person name="Calvo S.E."/>
            <person name="Corrochano L.M."/>
            <person name="Engels R."/>
            <person name="Fu J."/>
            <person name="Hansberg W."/>
            <person name="Kim J.-M."/>
            <person name="Kodira C.D."/>
            <person name="Koehrsen M.J."/>
            <person name="Liu B."/>
            <person name="Miranda-Saavedra D."/>
            <person name="O'Leary S."/>
            <person name="Ortiz-Castellanos L."/>
            <person name="Poulter R."/>
            <person name="Rodriguez-Romero J."/>
            <person name="Ruiz-Herrera J."/>
            <person name="Shen Y.-Q."/>
            <person name="Zeng Q."/>
            <person name="Galagan J."/>
            <person name="Birren B.W."/>
            <person name="Cuomo C.A."/>
            <person name="Wickes B.L."/>
        </authorList>
    </citation>
    <scope>NUCLEOTIDE SEQUENCE [LARGE SCALE GENOMIC DNA]</scope>
    <source>
        <strain evidence="3">RA 99-880 / ATCC MYA-4621 / FGSC 9543 / NRRL 43880</strain>
    </source>
</reference>
<evidence type="ECO:0000256" key="1">
    <source>
        <dbReference type="SAM" id="SignalP"/>
    </source>
</evidence>
<name>I1CCY9_RHIO9</name>
<dbReference type="VEuPathDB" id="FungiDB:RO3G_11030"/>
<dbReference type="GeneID" id="93617995"/>
<evidence type="ECO:0000313" key="2">
    <source>
        <dbReference type="EMBL" id="EIE86319.1"/>
    </source>
</evidence>
<dbReference type="InParanoid" id="I1CCY9"/>
<accession>I1CCY9</accession>
<sequence>MVFLLLVLEYATTIGYAKVLVSLVEISFHLECHVIDRLNHPLIIGFHGLKSHKTVIDAAISSIHFPGLSSGAMTGVFGSSTATANLITLSNVLSSHILAF</sequence>
<gene>
    <name evidence="2" type="ORF">RO3G_11030</name>
</gene>
<dbReference type="Proteomes" id="UP000009138">
    <property type="component" value="Unassembled WGS sequence"/>
</dbReference>
<keyword evidence="1" id="KW-0732">Signal</keyword>
<evidence type="ECO:0008006" key="4">
    <source>
        <dbReference type="Google" id="ProtNLM"/>
    </source>
</evidence>
<feature type="chain" id="PRO_5003637991" description="SLC26A/SulP transporter domain-containing protein" evidence="1">
    <location>
        <begin position="18"/>
        <end position="100"/>
    </location>
</feature>
<dbReference type="RefSeq" id="XP_067521715.1">
    <property type="nucleotide sequence ID" value="XM_067665614.1"/>
</dbReference>
<keyword evidence="3" id="KW-1185">Reference proteome</keyword>